<dbReference type="WBParaSite" id="mrna-Wban_06142">
    <property type="protein sequence ID" value="mrna-Wban_06142"/>
    <property type="gene ID" value="Wban_06142"/>
</dbReference>
<reference evidence="1" key="2">
    <citation type="journal article" date="2016" name="Mol. Ecol.">
        <title>Population genomics of the filarial nematode parasite Wuchereria bancrofti from mosquitoes.</title>
        <authorList>
            <person name="Small S.T."/>
            <person name="Reimer L.J."/>
            <person name="Tisch D.J."/>
            <person name="King C.L."/>
            <person name="Christensen B.M."/>
            <person name="Siba P.M."/>
            <person name="Kazura J.W."/>
            <person name="Serre D."/>
            <person name="Zimmerman P.A."/>
        </authorList>
    </citation>
    <scope>NUCLEOTIDE SEQUENCE</scope>
    <source>
        <strain evidence="1">pt0022</strain>
    </source>
</reference>
<evidence type="ECO:0000313" key="1">
    <source>
        <dbReference type="Proteomes" id="UP000093561"/>
    </source>
</evidence>
<evidence type="ECO:0000313" key="2">
    <source>
        <dbReference type="WBParaSite" id="mrna-Wban_06142"/>
    </source>
</evidence>
<reference evidence="1" key="1">
    <citation type="submission" date="2015-03" db="EMBL/GenBank/DDBJ databases">
        <title>Wuchereria bancrofti Genome Sequencing Papua New Guinea Strain.</title>
        <authorList>
            <person name="Small S.T."/>
            <person name="Serre D."/>
            <person name="Zimmerman P.A."/>
        </authorList>
    </citation>
    <scope>NUCLEOTIDE SEQUENCE [LARGE SCALE GENOMIC DNA]</scope>
    <source>
        <strain evidence="1">pt0022</strain>
    </source>
</reference>
<sequence length="37" mass="4303">MPFIHSFISYSSYLLDHLNLINNVPLKFNLNGKIIII</sequence>
<protein>
    <submittedName>
        <fullName evidence="2">Uncharacterized protein</fullName>
    </submittedName>
</protein>
<name>A0AAF5PVU4_WUCBA</name>
<accession>A0AAF5PVU4</accession>
<dbReference type="Proteomes" id="UP000093561">
    <property type="component" value="Unassembled WGS sequence"/>
</dbReference>
<proteinExistence type="predicted"/>
<organism evidence="1 2">
    <name type="scientific">Wuchereria bancrofti</name>
    <dbReference type="NCBI Taxonomy" id="6293"/>
    <lineage>
        <taxon>Eukaryota</taxon>
        <taxon>Metazoa</taxon>
        <taxon>Ecdysozoa</taxon>
        <taxon>Nematoda</taxon>
        <taxon>Chromadorea</taxon>
        <taxon>Rhabditida</taxon>
        <taxon>Spirurina</taxon>
        <taxon>Spiruromorpha</taxon>
        <taxon>Filarioidea</taxon>
        <taxon>Onchocercidae</taxon>
        <taxon>Wuchereria</taxon>
    </lineage>
</organism>
<reference evidence="2" key="3">
    <citation type="submission" date="2024-02" db="UniProtKB">
        <authorList>
            <consortium name="WormBaseParasite"/>
        </authorList>
    </citation>
    <scope>IDENTIFICATION</scope>
    <source>
        <strain evidence="2">pt0022</strain>
    </source>
</reference>
<dbReference type="AlphaFoldDB" id="A0AAF5PVU4"/>